<dbReference type="PROSITE" id="PS00028">
    <property type="entry name" value="ZINC_FINGER_C2H2_1"/>
    <property type="match status" value="1"/>
</dbReference>
<evidence type="ECO:0000259" key="13">
    <source>
        <dbReference type="PROSITE" id="PS50157"/>
    </source>
</evidence>
<dbReference type="InterPro" id="IPR036236">
    <property type="entry name" value="Znf_C2H2_sf"/>
</dbReference>
<dbReference type="PANTHER" id="PTHR46179:SF13">
    <property type="entry name" value="C2H2-TYPE DOMAIN-CONTAINING PROTEIN"/>
    <property type="match status" value="1"/>
</dbReference>
<dbReference type="GO" id="GO:0008270">
    <property type="term" value="F:zinc ion binding"/>
    <property type="evidence" value="ECO:0007669"/>
    <property type="project" value="UniProtKB-KW"/>
</dbReference>
<name>A0AAW0FY99_9APHY</name>
<dbReference type="PANTHER" id="PTHR46179">
    <property type="entry name" value="ZINC FINGER PROTEIN"/>
    <property type="match status" value="1"/>
</dbReference>
<dbReference type="PROSITE" id="PS50157">
    <property type="entry name" value="ZINC_FINGER_C2H2_2"/>
    <property type="match status" value="2"/>
</dbReference>
<dbReference type="GO" id="GO:0003677">
    <property type="term" value="F:DNA binding"/>
    <property type="evidence" value="ECO:0007669"/>
    <property type="project" value="UniProtKB-KW"/>
</dbReference>
<feature type="region of interest" description="Disordered" evidence="12">
    <location>
        <begin position="1"/>
        <end position="34"/>
    </location>
</feature>
<comment type="similarity">
    <text evidence="2">Belongs to the krueppel C2H2-type zinc-finger protein family.</text>
</comment>
<keyword evidence="3" id="KW-0479">Metal-binding</keyword>
<comment type="caution">
    <text evidence="14">The sequence shown here is derived from an EMBL/GenBank/DDBJ whole genome shotgun (WGS) entry which is preliminary data.</text>
</comment>
<dbReference type="Pfam" id="PF00096">
    <property type="entry name" value="zf-C2H2"/>
    <property type="match status" value="1"/>
</dbReference>
<evidence type="ECO:0000256" key="6">
    <source>
        <dbReference type="ARBA" id="ARBA00022833"/>
    </source>
</evidence>
<feature type="region of interest" description="Disordered" evidence="12">
    <location>
        <begin position="530"/>
        <end position="590"/>
    </location>
</feature>
<dbReference type="InterPro" id="IPR051061">
    <property type="entry name" value="Zinc_finger_trans_reg"/>
</dbReference>
<dbReference type="EMBL" id="JASBNA010000019">
    <property type="protein sequence ID" value="KAK7685796.1"/>
    <property type="molecule type" value="Genomic_DNA"/>
</dbReference>
<sequence length="644" mass="69371">MKLPLPQFDTTEWEEGEDDQYEGEDEEDDEAEYDAEAEAIAKRLGDQLLADIAKAQMEAALAASLPSTSEDQNQTQLSQSEPHSSSVKVSRKEKLDATLKTIRNVLAIAEKDTQARAVFSASFVSFTPDASNVFAALQSCISTNTISKTLAKALSQVILSLGQNDTLFGSSSNSSASEVLERGKRKHDSAIGGIDQEEVARAKRVHVGTNEYQHPLSVQLSNAIHVVSSAFSSLPPVPSTSTAQDNISHPTAPTRTPDPAFISSIHLQLHQIFLFAVTSVPRAPSERVALLQDLARLIQMLGILTGIPIGPATTPGAETDIGTAIYPCIGIPITPPCPKTFGKLYSLRVHQSRYHPSHVPAQGMNGMILADRPFRCPQCPASFSRNHDLKRHVKLHERKAWKCGGCDKIFSRRDAIKRHKDRAAKGLSGESTYGSTDGGVIAGNSACAYGQIFEVEVDRDEGEEEASRRAKLWNGIAAREGANLSEGEGEEDSELSFEMIDNAQRMVIDGVYEHLRLYVSSLTGTSLPPAPPPAGLFPHPLVPFQHLPPSAPSQPQPPPPMAALQGPAPNHETQPEANAATSSLTQWLSEDQTRLLEEAIAQAAAQAQAQAEAEAALEEQEEGLEDDEDGEEEDDDVADIPGAG</sequence>
<evidence type="ECO:0000256" key="12">
    <source>
        <dbReference type="SAM" id="MobiDB-lite"/>
    </source>
</evidence>
<protein>
    <recommendedName>
        <fullName evidence="13">C2H2-type domain-containing protein</fullName>
    </recommendedName>
</protein>
<comment type="subcellular location">
    <subcellularLocation>
        <location evidence="1">Nucleus</location>
    </subcellularLocation>
</comment>
<dbReference type="GO" id="GO:0006357">
    <property type="term" value="P:regulation of transcription by RNA polymerase II"/>
    <property type="evidence" value="ECO:0007669"/>
    <property type="project" value="TreeGrafter"/>
</dbReference>
<evidence type="ECO:0000256" key="9">
    <source>
        <dbReference type="ARBA" id="ARBA00023163"/>
    </source>
</evidence>
<keyword evidence="9" id="KW-0804">Transcription</keyword>
<evidence type="ECO:0000256" key="3">
    <source>
        <dbReference type="ARBA" id="ARBA00022723"/>
    </source>
</evidence>
<evidence type="ECO:0000256" key="1">
    <source>
        <dbReference type="ARBA" id="ARBA00004123"/>
    </source>
</evidence>
<evidence type="ECO:0000256" key="11">
    <source>
        <dbReference type="PROSITE-ProRule" id="PRU00042"/>
    </source>
</evidence>
<feature type="domain" description="C2H2-type" evidence="13">
    <location>
        <begin position="374"/>
        <end position="401"/>
    </location>
</feature>
<dbReference type="Proteomes" id="UP001385951">
    <property type="component" value="Unassembled WGS sequence"/>
</dbReference>
<keyword evidence="6" id="KW-0862">Zinc</keyword>
<evidence type="ECO:0000313" key="15">
    <source>
        <dbReference type="Proteomes" id="UP001385951"/>
    </source>
</evidence>
<evidence type="ECO:0000256" key="4">
    <source>
        <dbReference type="ARBA" id="ARBA00022737"/>
    </source>
</evidence>
<evidence type="ECO:0000256" key="10">
    <source>
        <dbReference type="ARBA" id="ARBA00023242"/>
    </source>
</evidence>
<dbReference type="GO" id="GO:0005634">
    <property type="term" value="C:nucleus"/>
    <property type="evidence" value="ECO:0007669"/>
    <property type="project" value="UniProtKB-SubCell"/>
</dbReference>
<dbReference type="SUPFAM" id="SSF57667">
    <property type="entry name" value="beta-beta-alpha zinc fingers"/>
    <property type="match status" value="1"/>
</dbReference>
<dbReference type="AlphaFoldDB" id="A0AAW0FY99"/>
<keyword evidence="4" id="KW-0677">Repeat</keyword>
<gene>
    <name evidence="14" type="ORF">QCA50_011142</name>
</gene>
<evidence type="ECO:0000313" key="14">
    <source>
        <dbReference type="EMBL" id="KAK7685796.1"/>
    </source>
</evidence>
<evidence type="ECO:0000256" key="8">
    <source>
        <dbReference type="ARBA" id="ARBA00023125"/>
    </source>
</evidence>
<keyword evidence="5 11" id="KW-0863">Zinc-finger</keyword>
<feature type="compositionally biased region" description="Low complexity" evidence="12">
    <location>
        <begin position="536"/>
        <end position="548"/>
    </location>
</feature>
<feature type="domain" description="C2H2-type" evidence="13">
    <location>
        <begin position="326"/>
        <end position="360"/>
    </location>
</feature>
<feature type="region of interest" description="Disordered" evidence="12">
    <location>
        <begin position="64"/>
        <end position="92"/>
    </location>
</feature>
<feature type="compositionally biased region" description="Acidic residues" evidence="12">
    <location>
        <begin position="615"/>
        <end position="638"/>
    </location>
</feature>
<feature type="compositionally biased region" description="Low complexity" evidence="12">
    <location>
        <begin position="602"/>
        <end position="614"/>
    </location>
</feature>
<feature type="region of interest" description="Disordered" evidence="12">
    <location>
        <begin position="602"/>
        <end position="644"/>
    </location>
</feature>
<proteinExistence type="inferred from homology"/>
<dbReference type="SMART" id="SM00355">
    <property type="entry name" value="ZnF_C2H2"/>
    <property type="match status" value="3"/>
</dbReference>
<dbReference type="FunFam" id="3.30.160.60:FF:001156">
    <property type="entry name" value="Zinc finger protein 407"/>
    <property type="match status" value="1"/>
</dbReference>
<feature type="compositionally biased region" description="Acidic residues" evidence="12">
    <location>
        <begin position="11"/>
        <end position="34"/>
    </location>
</feature>
<feature type="compositionally biased region" description="Polar residues" evidence="12">
    <location>
        <begin position="65"/>
        <end position="88"/>
    </location>
</feature>
<keyword evidence="10" id="KW-0539">Nucleus</keyword>
<feature type="compositionally biased region" description="Pro residues" evidence="12">
    <location>
        <begin position="549"/>
        <end position="561"/>
    </location>
</feature>
<reference evidence="14 15" key="1">
    <citation type="submission" date="2022-09" db="EMBL/GenBank/DDBJ databases">
        <authorList>
            <person name="Palmer J.M."/>
        </authorList>
    </citation>
    <scope>NUCLEOTIDE SEQUENCE [LARGE SCALE GENOMIC DNA]</scope>
    <source>
        <strain evidence="14 15">DSM 7382</strain>
    </source>
</reference>
<dbReference type="Gene3D" id="3.30.160.60">
    <property type="entry name" value="Classic Zinc Finger"/>
    <property type="match status" value="1"/>
</dbReference>
<evidence type="ECO:0000256" key="5">
    <source>
        <dbReference type="ARBA" id="ARBA00022771"/>
    </source>
</evidence>
<evidence type="ECO:0000256" key="7">
    <source>
        <dbReference type="ARBA" id="ARBA00023015"/>
    </source>
</evidence>
<evidence type="ECO:0000256" key="2">
    <source>
        <dbReference type="ARBA" id="ARBA00006991"/>
    </source>
</evidence>
<dbReference type="InterPro" id="IPR013087">
    <property type="entry name" value="Znf_C2H2_type"/>
</dbReference>
<keyword evidence="7" id="KW-0805">Transcription regulation</keyword>
<organism evidence="14 15">
    <name type="scientific">Cerrena zonata</name>
    <dbReference type="NCBI Taxonomy" id="2478898"/>
    <lineage>
        <taxon>Eukaryota</taxon>
        <taxon>Fungi</taxon>
        <taxon>Dikarya</taxon>
        <taxon>Basidiomycota</taxon>
        <taxon>Agaricomycotina</taxon>
        <taxon>Agaricomycetes</taxon>
        <taxon>Polyporales</taxon>
        <taxon>Cerrenaceae</taxon>
        <taxon>Cerrena</taxon>
    </lineage>
</organism>
<accession>A0AAW0FY99</accession>
<feature type="compositionally biased region" description="Polar residues" evidence="12">
    <location>
        <begin position="571"/>
        <end position="590"/>
    </location>
</feature>
<keyword evidence="8" id="KW-0238">DNA-binding</keyword>
<keyword evidence="15" id="KW-1185">Reference proteome</keyword>